<feature type="transmembrane region" description="Helical" evidence="1">
    <location>
        <begin position="7"/>
        <end position="26"/>
    </location>
</feature>
<evidence type="ECO:0000256" key="1">
    <source>
        <dbReference type="SAM" id="Phobius"/>
    </source>
</evidence>
<dbReference type="SUPFAM" id="SSF54106">
    <property type="entry name" value="LysM domain"/>
    <property type="match status" value="1"/>
</dbReference>
<sequence length="102" mass="11322">MAIIQKYGYILLIIFLCTAFTVAGVLKKSQTDNVVEITISDGDSLWVLAQQYGENERPGKWVDKVMVLNNMETTMIKTGETLKLPASEPVQDTLITELAGEE</sequence>
<reference evidence="3 4" key="1">
    <citation type="submission" date="2019-07" db="EMBL/GenBank/DDBJ databases">
        <title>Whole genome shotgun sequence of Sporosarcina luteola NBRC 105378.</title>
        <authorList>
            <person name="Hosoyama A."/>
            <person name="Uohara A."/>
            <person name="Ohji S."/>
            <person name="Ichikawa N."/>
        </authorList>
    </citation>
    <scope>NUCLEOTIDE SEQUENCE [LARGE SCALE GENOMIC DNA]</scope>
    <source>
        <strain evidence="3 4">NBRC 105378</strain>
    </source>
</reference>
<dbReference type="AlphaFoldDB" id="A0A511Z3D0"/>
<dbReference type="RefSeq" id="WP_170232545.1">
    <property type="nucleotide sequence ID" value="NZ_BJYL01000004.1"/>
</dbReference>
<protein>
    <recommendedName>
        <fullName evidence="2">LysM domain-containing protein</fullName>
    </recommendedName>
</protein>
<proteinExistence type="predicted"/>
<comment type="caution">
    <text evidence="3">The sequence shown here is derived from an EMBL/GenBank/DDBJ whole genome shotgun (WGS) entry which is preliminary data.</text>
</comment>
<dbReference type="Gene3D" id="3.10.350.10">
    <property type="entry name" value="LysM domain"/>
    <property type="match status" value="1"/>
</dbReference>
<dbReference type="InterPro" id="IPR036779">
    <property type="entry name" value="LysM_dom_sf"/>
</dbReference>
<dbReference type="SMART" id="SM00257">
    <property type="entry name" value="LysM"/>
    <property type="match status" value="1"/>
</dbReference>
<evidence type="ECO:0000313" key="3">
    <source>
        <dbReference type="EMBL" id="GEN81942.1"/>
    </source>
</evidence>
<name>A0A511Z3D0_9BACL</name>
<evidence type="ECO:0000259" key="2">
    <source>
        <dbReference type="SMART" id="SM00257"/>
    </source>
</evidence>
<keyword evidence="1" id="KW-0472">Membrane</keyword>
<dbReference type="Proteomes" id="UP000321901">
    <property type="component" value="Unassembled WGS sequence"/>
</dbReference>
<keyword evidence="1" id="KW-0812">Transmembrane</keyword>
<feature type="domain" description="LysM" evidence="2">
    <location>
        <begin position="36"/>
        <end position="85"/>
    </location>
</feature>
<dbReference type="Pfam" id="PF01476">
    <property type="entry name" value="LysM"/>
    <property type="match status" value="1"/>
</dbReference>
<evidence type="ECO:0000313" key="4">
    <source>
        <dbReference type="Proteomes" id="UP000321901"/>
    </source>
</evidence>
<gene>
    <name evidence="3" type="ORF">SLU01_02540</name>
</gene>
<accession>A0A511Z3D0</accession>
<keyword evidence="1" id="KW-1133">Transmembrane helix</keyword>
<dbReference type="EMBL" id="BJYL01000004">
    <property type="protein sequence ID" value="GEN81942.1"/>
    <property type="molecule type" value="Genomic_DNA"/>
</dbReference>
<dbReference type="InterPro" id="IPR018392">
    <property type="entry name" value="LysM"/>
</dbReference>
<organism evidence="3 4">
    <name type="scientific">Sporosarcina luteola</name>
    <dbReference type="NCBI Taxonomy" id="582850"/>
    <lineage>
        <taxon>Bacteria</taxon>
        <taxon>Bacillati</taxon>
        <taxon>Bacillota</taxon>
        <taxon>Bacilli</taxon>
        <taxon>Bacillales</taxon>
        <taxon>Caryophanaceae</taxon>
        <taxon>Sporosarcina</taxon>
    </lineage>
</organism>
<keyword evidence="4" id="KW-1185">Reference proteome</keyword>